<feature type="region of interest" description="Disordered" evidence="1">
    <location>
        <begin position="45"/>
        <end position="78"/>
    </location>
</feature>
<gene>
    <name evidence="2" type="ORF">P4I72_09365</name>
</gene>
<evidence type="ECO:0000256" key="1">
    <source>
        <dbReference type="SAM" id="MobiDB-lite"/>
    </source>
</evidence>
<evidence type="ECO:0008006" key="4">
    <source>
        <dbReference type="Google" id="ProtNLM"/>
    </source>
</evidence>
<sequence length="78" mass="7925">MTMKGRVFTSVSVGNPVNGNLNGSVVSTADDTGLVVGEAAADGVPTASGLFDGTEAGVLPQPARAMTEHPRTSQVLRR</sequence>
<dbReference type="RefSeq" id="WP_326071673.1">
    <property type="nucleotide sequence ID" value="NZ_JARLKY010000019.1"/>
</dbReference>
<dbReference type="EMBL" id="JARLKY010000019">
    <property type="protein sequence ID" value="MEC0227331.1"/>
    <property type="molecule type" value="Genomic_DNA"/>
</dbReference>
<dbReference type="Proteomes" id="UP001338137">
    <property type="component" value="Unassembled WGS sequence"/>
</dbReference>
<reference evidence="2 3" key="1">
    <citation type="submission" date="2023-03" db="EMBL/GenBank/DDBJ databases">
        <title>Bacillus Genome Sequencing.</title>
        <authorList>
            <person name="Dunlap C."/>
        </authorList>
    </citation>
    <scope>NUCLEOTIDE SEQUENCE [LARGE SCALE GENOMIC DNA]</scope>
    <source>
        <strain evidence="2 3">BD-533</strain>
    </source>
</reference>
<keyword evidence="3" id="KW-1185">Reference proteome</keyword>
<evidence type="ECO:0000313" key="2">
    <source>
        <dbReference type="EMBL" id="MEC0227331.1"/>
    </source>
</evidence>
<comment type="caution">
    <text evidence="2">The sequence shown here is derived from an EMBL/GenBank/DDBJ whole genome shotgun (WGS) entry which is preliminary data.</text>
</comment>
<proteinExistence type="predicted"/>
<name>A0ABU6FZK4_9BACL</name>
<protein>
    <recommendedName>
        <fullName evidence="4">Spore germination protein</fullName>
    </recommendedName>
</protein>
<organism evidence="2 3">
    <name type="scientific">Paenibacillus alba</name>
    <dbReference type="NCBI Taxonomy" id="1197127"/>
    <lineage>
        <taxon>Bacteria</taxon>
        <taxon>Bacillati</taxon>
        <taxon>Bacillota</taxon>
        <taxon>Bacilli</taxon>
        <taxon>Bacillales</taxon>
        <taxon>Paenibacillaceae</taxon>
        <taxon>Paenibacillus</taxon>
    </lineage>
</organism>
<accession>A0ABU6FZK4</accession>
<evidence type="ECO:0000313" key="3">
    <source>
        <dbReference type="Proteomes" id="UP001338137"/>
    </source>
</evidence>